<keyword evidence="3" id="KW-1185">Reference proteome</keyword>
<proteinExistence type="predicted"/>
<dbReference type="Gene3D" id="3.40.630.30">
    <property type="match status" value="1"/>
</dbReference>
<dbReference type="EMBL" id="VIWU01000001">
    <property type="protein sequence ID" value="TWF81816.1"/>
    <property type="molecule type" value="Genomic_DNA"/>
</dbReference>
<keyword evidence="2" id="KW-0808">Transferase</keyword>
<dbReference type="GO" id="GO:0016747">
    <property type="term" value="F:acyltransferase activity, transferring groups other than amino-acyl groups"/>
    <property type="evidence" value="ECO:0007669"/>
    <property type="project" value="InterPro"/>
</dbReference>
<dbReference type="Proteomes" id="UP000321261">
    <property type="component" value="Unassembled WGS sequence"/>
</dbReference>
<feature type="domain" description="N-acetyltransferase" evidence="1">
    <location>
        <begin position="3"/>
        <end position="133"/>
    </location>
</feature>
<dbReference type="PANTHER" id="PTHR43233">
    <property type="entry name" value="FAMILY N-ACETYLTRANSFERASE, PUTATIVE (AFU_ORTHOLOGUE AFUA_6G03350)-RELATED"/>
    <property type="match status" value="1"/>
</dbReference>
<organism evidence="2 3">
    <name type="scientific">Pseudonocardia hierapolitana</name>
    <dbReference type="NCBI Taxonomy" id="1128676"/>
    <lineage>
        <taxon>Bacteria</taxon>
        <taxon>Bacillati</taxon>
        <taxon>Actinomycetota</taxon>
        <taxon>Actinomycetes</taxon>
        <taxon>Pseudonocardiales</taxon>
        <taxon>Pseudonocardiaceae</taxon>
        <taxon>Pseudonocardia</taxon>
    </lineage>
</organism>
<dbReference type="PROSITE" id="PS51186">
    <property type="entry name" value="GNAT"/>
    <property type="match status" value="1"/>
</dbReference>
<evidence type="ECO:0000259" key="1">
    <source>
        <dbReference type="PROSITE" id="PS51186"/>
    </source>
</evidence>
<dbReference type="InterPro" id="IPR000182">
    <property type="entry name" value="GNAT_dom"/>
</dbReference>
<reference evidence="2 3" key="1">
    <citation type="submission" date="2019-06" db="EMBL/GenBank/DDBJ databases">
        <title>Sequencing the genomes of 1000 actinobacteria strains.</title>
        <authorList>
            <person name="Klenk H.-P."/>
        </authorList>
    </citation>
    <scope>NUCLEOTIDE SEQUENCE [LARGE SCALE GENOMIC DNA]</scope>
    <source>
        <strain evidence="2 3">DSM 45671</strain>
    </source>
</reference>
<dbReference type="InterPro" id="IPR016181">
    <property type="entry name" value="Acyl_CoA_acyltransferase"/>
</dbReference>
<name>A0A561T3X6_9PSEU</name>
<comment type="caution">
    <text evidence="2">The sequence shown here is derived from an EMBL/GenBank/DDBJ whole genome shotgun (WGS) entry which is preliminary data.</text>
</comment>
<dbReference type="PANTHER" id="PTHR43233:SF1">
    <property type="entry name" value="FAMILY N-ACETYLTRANSFERASE, PUTATIVE (AFU_ORTHOLOGUE AFUA_6G03350)-RELATED"/>
    <property type="match status" value="1"/>
</dbReference>
<evidence type="ECO:0000313" key="3">
    <source>
        <dbReference type="Proteomes" id="UP000321261"/>
    </source>
</evidence>
<dbReference type="Pfam" id="PF00583">
    <property type="entry name" value="Acetyltransf_1"/>
    <property type="match status" value="1"/>
</dbReference>
<dbReference type="OrthoDB" id="4549080at2"/>
<sequence length="133" mass="14254">MNVELRARPAVDDAELSGLHARAFRGTPQVQPWAQRLARHSLTWVGAFDGGRMVGFANVAWDGGVHAFLLDVVVEPERQGEGIGAAVVAEAARLSGAAGCEWLHVDFVPEHAAFYLDRCGFTRTDAGVVELTG</sequence>
<dbReference type="AlphaFoldDB" id="A0A561T3X6"/>
<accession>A0A561T3X6</accession>
<dbReference type="RefSeq" id="WP_147260246.1">
    <property type="nucleotide sequence ID" value="NZ_VIWU01000001.1"/>
</dbReference>
<evidence type="ECO:0000313" key="2">
    <source>
        <dbReference type="EMBL" id="TWF81816.1"/>
    </source>
</evidence>
<gene>
    <name evidence="2" type="ORF">FHX44_117761</name>
</gene>
<dbReference type="CDD" id="cd04301">
    <property type="entry name" value="NAT_SF"/>
    <property type="match status" value="1"/>
</dbReference>
<protein>
    <submittedName>
        <fullName evidence="2">Acetyltransferase (GNAT) family protein</fullName>
    </submittedName>
</protein>
<dbReference type="InterPro" id="IPR053144">
    <property type="entry name" value="Acetyltransferase_Butenolide"/>
</dbReference>
<dbReference type="SUPFAM" id="SSF55729">
    <property type="entry name" value="Acyl-CoA N-acyltransferases (Nat)"/>
    <property type="match status" value="1"/>
</dbReference>